<dbReference type="Proteomes" id="UP000249203">
    <property type="component" value="Unassembled WGS sequence"/>
</dbReference>
<dbReference type="Gene3D" id="1.20.120.1600">
    <property type="match status" value="1"/>
</dbReference>
<dbReference type="EMBL" id="PIPK01000009">
    <property type="protein sequence ID" value="RUO22810.1"/>
    <property type="molecule type" value="Genomic_DNA"/>
</dbReference>
<dbReference type="Pfam" id="PF00702">
    <property type="entry name" value="Hydrolase"/>
    <property type="match status" value="1"/>
</dbReference>
<proteinExistence type="predicted"/>
<dbReference type="AlphaFoldDB" id="A0A327WWS2"/>
<dbReference type="PANTHER" id="PTHR46470">
    <property type="entry name" value="N-ACYLNEURAMINATE-9-PHOSPHATASE"/>
    <property type="match status" value="1"/>
</dbReference>
<dbReference type="InterPro" id="IPR023214">
    <property type="entry name" value="HAD_sf"/>
</dbReference>
<protein>
    <submittedName>
        <fullName evidence="5">Phosphoesterase</fullName>
    </submittedName>
    <submittedName>
        <fullName evidence="4">Putative hydrolase of the HAD superfamily</fullName>
    </submittedName>
</protein>
<keyword evidence="3" id="KW-0460">Magnesium</keyword>
<dbReference type="GO" id="GO:0016787">
    <property type="term" value="F:hydrolase activity"/>
    <property type="evidence" value="ECO:0007669"/>
    <property type="project" value="UniProtKB-KW"/>
</dbReference>
<evidence type="ECO:0000313" key="4">
    <source>
        <dbReference type="EMBL" id="RAJ96415.1"/>
    </source>
</evidence>
<keyword evidence="2 4" id="KW-0378">Hydrolase</keyword>
<comment type="cofactor">
    <cofactor evidence="1">
        <name>Mg(2+)</name>
        <dbReference type="ChEBI" id="CHEBI:18420"/>
    </cofactor>
</comment>
<dbReference type="RefSeq" id="WP_111569819.1">
    <property type="nucleotide sequence ID" value="NZ_PIPK01000009.1"/>
</dbReference>
<dbReference type="NCBIfam" id="TIGR01549">
    <property type="entry name" value="HAD-SF-IA-v1"/>
    <property type="match status" value="1"/>
</dbReference>
<dbReference type="GO" id="GO:0009231">
    <property type="term" value="P:riboflavin biosynthetic process"/>
    <property type="evidence" value="ECO:0007669"/>
    <property type="project" value="TreeGrafter"/>
</dbReference>
<evidence type="ECO:0000313" key="6">
    <source>
        <dbReference type="Proteomes" id="UP000249203"/>
    </source>
</evidence>
<reference evidence="5 7" key="1">
    <citation type="journal article" date="2018" name="Front. Microbiol.">
        <title>Genome-Based Analysis Reveals the Taxonomy and Diversity of the Family Idiomarinaceae.</title>
        <authorList>
            <person name="Liu Y."/>
            <person name="Lai Q."/>
            <person name="Shao Z."/>
        </authorList>
    </citation>
    <scope>NUCLEOTIDE SEQUENCE [LARGE SCALE GENOMIC DNA]</scope>
    <source>
        <strain evidence="5 7">CF12-14</strain>
    </source>
</reference>
<evidence type="ECO:0000256" key="2">
    <source>
        <dbReference type="ARBA" id="ARBA00022801"/>
    </source>
</evidence>
<sequence length="236" mass="26266">MIQFHRRLRPVKAISFDLDDTLYDNLPVMQRAEQALSQYLLETHPQTQSMQLRDWRQLRDQLAASDPELAGNMTALRLATLQQGLAQSGLPKAQLQAASDAAMTHFLTHRNRVTISPEVHQLLAQLAQNYPLIAISNGNVDIQQIGLAPYFSSAWQPSAQLRGKPTTDMFDAARRAHGFAPHELLHIGDHPVSDIQGAAHFGAQSVWLNPTGKPLAQLTWLPTVTIRQLPQLAQIL</sequence>
<dbReference type="SUPFAM" id="SSF56784">
    <property type="entry name" value="HAD-like"/>
    <property type="match status" value="1"/>
</dbReference>
<dbReference type="Gene3D" id="3.40.50.1000">
    <property type="entry name" value="HAD superfamily/HAD-like"/>
    <property type="match status" value="1"/>
</dbReference>
<name>A0A327WWS2_9GAMM</name>
<dbReference type="PANTHER" id="PTHR46470:SF4">
    <property type="entry name" value="5-AMINO-6-(5-PHOSPHO-D-RIBITYLAMINO)URACIL PHOSPHATASE YIGB"/>
    <property type="match status" value="1"/>
</dbReference>
<gene>
    <name evidence="4" type="ORF">B0I24_10996</name>
    <name evidence="5" type="ORF">CWE07_10035</name>
</gene>
<dbReference type="OrthoDB" id="367448at2"/>
<evidence type="ECO:0000256" key="1">
    <source>
        <dbReference type="ARBA" id="ARBA00001946"/>
    </source>
</evidence>
<dbReference type="SFLD" id="SFLDS00003">
    <property type="entry name" value="Haloacid_Dehalogenase"/>
    <property type="match status" value="1"/>
</dbReference>
<dbReference type="SFLD" id="SFLDG01129">
    <property type="entry name" value="C1.5:_HAD__Beta-PGM__Phosphata"/>
    <property type="match status" value="1"/>
</dbReference>
<keyword evidence="7" id="KW-1185">Reference proteome</keyword>
<dbReference type="EMBL" id="QLMD01000009">
    <property type="protein sequence ID" value="RAJ96415.1"/>
    <property type="molecule type" value="Genomic_DNA"/>
</dbReference>
<dbReference type="Proteomes" id="UP000287865">
    <property type="component" value="Unassembled WGS sequence"/>
</dbReference>
<reference evidence="4 6" key="2">
    <citation type="submission" date="2018-06" db="EMBL/GenBank/DDBJ databases">
        <title>Genomic Encyclopedia of Type Strains, Phase III (KMG-III): the genomes of soil and plant-associated and newly described type strains.</title>
        <authorList>
            <person name="Whitman W."/>
        </authorList>
    </citation>
    <scope>NUCLEOTIDE SEQUENCE [LARGE SCALE GENOMIC DNA]</scope>
    <source>
        <strain evidence="4 6">CGMCC 1.15366</strain>
    </source>
</reference>
<evidence type="ECO:0000313" key="5">
    <source>
        <dbReference type="EMBL" id="RUO22810.1"/>
    </source>
</evidence>
<dbReference type="InterPro" id="IPR006439">
    <property type="entry name" value="HAD-SF_hydro_IA"/>
</dbReference>
<dbReference type="InterPro" id="IPR036412">
    <property type="entry name" value="HAD-like_sf"/>
</dbReference>
<comment type="caution">
    <text evidence="4">The sequence shown here is derived from an EMBL/GenBank/DDBJ whole genome shotgun (WGS) entry which is preliminary data.</text>
</comment>
<accession>A0A327WWS2</accession>
<dbReference type="InterPro" id="IPR051400">
    <property type="entry name" value="HAD-like_hydrolase"/>
</dbReference>
<evidence type="ECO:0000313" key="7">
    <source>
        <dbReference type="Proteomes" id="UP000287865"/>
    </source>
</evidence>
<organism evidence="4 6">
    <name type="scientific">Aliidiomarina maris</name>
    <dbReference type="NCBI Taxonomy" id="531312"/>
    <lineage>
        <taxon>Bacteria</taxon>
        <taxon>Pseudomonadati</taxon>
        <taxon>Pseudomonadota</taxon>
        <taxon>Gammaproteobacteria</taxon>
        <taxon>Alteromonadales</taxon>
        <taxon>Idiomarinaceae</taxon>
        <taxon>Aliidiomarina</taxon>
    </lineage>
</organism>
<evidence type="ECO:0000256" key="3">
    <source>
        <dbReference type="ARBA" id="ARBA00022842"/>
    </source>
</evidence>